<dbReference type="HOGENOM" id="CLU_2459516_0_0_1"/>
<proteinExistence type="predicted"/>
<reference evidence="1" key="2">
    <citation type="submission" date="2015-06" db="UniProtKB">
        <authorList>
            <consortium name="EnsemblProtists"/>
        </authorList>
    </citation>
    <scope>IDENTIFICATION</scope>
    <source>
        <strain evidence="1">Emoy2</strain>
    </source>
</reference>
<dbReference type="AlphaFoldDB" id="M4B2Y5"/>
<name>M4B2Y5_HYAAE</name>
<evidence type="ECO:0000313" key="2">
    <source>
        <dbReference type="Proteomes" id="UP000011713"/>
    </source>
</evidence>
<dbReference type="InterPro" id="IPR010770">
    <property type="entry name" value="Ecd"/>
</dbReference>
<dbReference type="VEuPathDB" id="FungiDB:HpaG800633"/>
<accession>M4B2Y5</accession>
<reference evidence="2" key="1">
    <citation type="journal article" date="2010" name="Science">
        <title>Signatures of adaptation to obligate biotrophy in the Hyaloperonospora arabidopsidis genome.</title>
        <authorList>
            <person name="Baxter L."/>
            <person name="Tripathy S."/>
            <person name="Ishaque N."/>
            <person name="Boot N."/>
            <person name="Cabral A."/>
            <person name="Kemen E."/>
            <person name="Thines M."/>
            <person name="Ah-Fong A."/>
            <person name="Anderson R."/>
            <person name="Badejoko W."/>
            <person name="Bittner-Eddy P."/>
            <person name="Boore J.L."/>
            <person name="Chibucos M.C."/>
            <person name="Coates M."/>
            <person name="Dehal P."/>
            <person name="Delehaunty K."/>
            <person name="Dong S."/>
            <person name="Downton P."/>
            <person name="Dumas B."/>
            <person name="Fabro G."/>
            <person name="Fronick C."/>
            <person name="Fuerstenberg S.I."/>
            <person name="Fulton L."/>
            <person name="Gaulin E."/>
            <person name="Govers F."/>
            <person name="Hughes L."/>
            <person name="Humphray S."/>
            <person name="Jiang R.H."/>
            <person name="Judelson H."/>
            <person name="Kamoun S."/>
            <person name="Kyung K."/>
            <person name="Meijer H."/>
            <person name="Minx P."/>
            <person name="Morris P."/>
            <person name="Nelson J."/>
            <person name="Phuntumart V."/>
            <person name="Qutob D."/>
            <person name="Rehmany A."/>
            <person name="Rougon-Cardoso A."/>
            <person name="Ryden P."/>
            <person name="Torto-Alalibo T."/>
            <person name="Studholme D."/>
            <person name="Wang Y."/>
            <person name="Win J."/>
            <person name="Wood J."/>
            <person name="Clifton S.W."/>
            <person name="Rogers J."/>
            <person name="Van den Ackerveken G."/>
            <person name="Jones J.D."/>
            <person name="McDowell J.M."/>
            <person name="Beynon J."/>
            <person name="Tyler B.M."/>
        </authorList>
    </citation>
    <scope>NUCLEOTIDE SEQUENCE [LARGE SCALE GENOMIC DNA]</scope>
    <source>
        <strain evidence="2">Emoy2</strain>
    </source>
</reference>
<dbReference type="Proteomes" id="UP000011713">
    <property type="component" value="Unassembled WGS sequence"/>
</dbReference>
<dbReference type="EnsemblProtists" id="HpaT800633">
    <property type="protein sequence ID" value="HpaP800633"/>
    <property type="gene ID" value="HpaG800633"/>
</dbReference>
<organism evidence="1 2">
    <name type="scientific">Hyaloperonospora arabidopsidis (strain Emoy2)</name>
    <name type="common">Downy mildew agent</name>
    <name type="synonym">Peronospora arabidopsidis</name>
    <dbReference type="NCBI Taxonomy" id="559515"/>
    <lineage>
        <taxon>Eukaryota</taxon>
        <taxon>Sar</taxon>
        <taxon>Stramenopiles</taxon>
        <taxon>Oomycota</taxon>
        <taxon>Peronosporomycetes</taxon>
        <taxon>Peronosporales</taxon>
        <taxon>Peronosporaceae</taxon>
        <taxon>Hyaloperonospora</taxon>
    </lineage>
</organism>
<protein>
    <submittedName>
        <fullName evidence="1">Uncharacterized protein</fullName>
    </submittedName>
</protein>
<keyword evidence="2" id="KW-1185">Reference proteome</keyword>
<dbReference type="PANTHER" id="PTHR13060:SF0">
    <property type="entry name" value="PROTEIN ECDYSONELESS HOMOLOG"/>
    <property type="match status" value="1"/>
</dbReference>
<evidence type="ECO:0000313" key="1">
    <source>
        <dbReference type="EnsemblProtists" id="HpaP800633"/>
    </source>
</evidence>
<dbReference type="InParanoid" id="M4B2Y5"/>
<dbReference type="EMBL" id="JH598094">
    <property type="status" value="NOT_ANNOTATED_CDS"/>
    <property type="molecule type" value="Genomic_DNA"/>
</dbReference>
<dbReference type="STRING" id="559515.M4B2Y5"/>
<sequence length="89" mass="9927">MVTFMPAGGEVVDMRVTFSRAMFAQLMQQTFFPPKLFLLRDVSYRVKEEKVNGEENIDRDAQVGDLGVKLACGLELLYVGGGEDQLGRP</sequence>
<dbReference type="Pfam" id="PF07093">
    <property type="entry name" value="SGT1"/>
    <property type="match status" value="1"/>
</dbReference>
<dbReference type="PANTHER" id="PTHR13060">
    <property type="entry name" value="SGT1 PROTEIN HSGT1 SUPPRESSOR OF GCR2"/>
    <property type="match status" value="1"/>
</dbReference>
<dbReference type="GO" id="GO:0005634">
    <property type="term" value="C:nucleus"/>
    <property type="evidence" value="ECO:0007669"/>
    <property type="project" value="TreeGrafter"/>
</dbReference>